<dbReference type="GO" id="GO:0004563">
    <property type="term" value="F:beta-N-acetylhexosaminidase activity"/>
    <property type="evidence" value="ECO:0007669"/>
    <property type="project" value="UniProtKB-EC"/>
</dbReference>
<proteinExistence type="inferred from homology"/>
<sequence>MGRRGRARRRRRDRPRARGVVASVDRTASRTPSPGPASLPSGCPAAGRTRSVDSTPVSVQRFLGAVVVAAVLAGSGCAAGGVSSGATDASSPAPSPRTPSPAPAPVDPVAAWVETRLASMTLEQKAAALLMVHAPGTDPAPLRTLVEQGVSGLILMGDNIPASPEQLAALTGAVQVDPEARTLIGIDEEGGIVQRLPWDDAAAAPDLRALAPADAEAAFARRGDLLAQSGIDVNFGIVADVTGDANSFISDRVLGTDPASAADRVAAAVAGEAGRAGSTLKHFPGHGAAPGDSHASVPVAPLTIDEWRAGPALPFSAGIEAGADLVMTGHLAYPAVDAAPASLSAEWHRILREELGFDGVVVSDDMLMLQHNGLAEYADPGENAVRAVAAGTDLLLYVLPADPSTFGISVAGLSASIAEAVRSGRIPEARLDEAATRVLSMRREAVLPRVATRRPGRE</sequence>
<dbReference type="EC" id="3.2.1.52" evidence="3"/>
<dbReference type="PANTHER" id="PTHR30480:SF13">
    <property type="entry name" value="BETA-HEXOSAMINIDASE"/>
    <property type="match status" value="1"/>
</dbReference>
<feature type="compositionally biased region" description="Basic residues" evidence="6">
    <location>
        <begin position="1"/>
        <end position="17"/>
    </location>
</feature>
<reference evidence="8 9" key="1">
    <citation type="submission" date="2019-10" db="EMBL/GenBank/DDBJ databases">
        <authorList>
            <person name="Nie G."/>
            <person name="Ming H."/>
            <person name="Yi B."/>
        </authorList>
    </citation>
    <scope>NUCLEOTIDE SEQUENCE [LARGE SCALE GENOMIC DNA]</scope>
    <source>
        <strain evidence="8 9">CFH 90414</strain>
    </source>
</reference>
<evidence type="ECO:0000256" key="3">
    <source>
        <dbReference type="ARBA" id="ARBA00012663"/>
    </source>
</evidence>
<feature type="domain" description="Glycoside hydrolase family 3 N-terminal" evidence="7">
    <location>
        <begin position="121"/>
        <end position="440"/>
    </location>
</feature>
<dbReference type="InterPro" id="IPR001764">
    <property type="entry name" value="Glyco_hydro_3_N"/>
</dbReference>
<keyword evidence="5" id="KW-0326">Glycosidase</keyword>
<dbReference type="EMBL" id="WJIF01000001">
    <property type="protein sequence ID" value="MRG58458.1"/>
    <property type="molecule type" value="Genomic_DNA"/>
</dbReference>
<keyword evidence="9" id="KW-1185">Reference proteome</keyword>
<dbReference type="Pfam" id="PF00933">
    <property type="entry name" value="Glyco_hydro_3"/>
    <property type="match status" value="1"/>
</dbReference>
<comment type="caution">
    <text evidence="8">The sequence shown here is derived from an EMBL/GenBank/DDBJ whole genome shotgun (WGS) entry which is preliminary data.</text>
</comment>
<evidence type="ECO:0000256" key="6">
    <source>
        <dbReference type="SAM" id="MobiDB-lite"/>
    </source>
</evidence>
<name>A0A6I2FB99_9MICO</name>
<evidence type="ECO:0000256" key="4">
    <source>
        <dbReference type="ARBA" id="ARBA00022801"/>
    </source>
</evidence>
<evidence type="ECO:0000259" key="7">
    <source>
        <dbReference type="Pfam" id="PF00933"/>
    </source>
</evidence>
<dbReference type="Gene3D" id="3.20.20.300">
    <property type="entry name" value="Glycoside hydrolase, family 3, N-terminal domain"/>
    <property type="match status" value="1"/>
</dbReference>
<dbReference type="SUPFAM" id="SSF51445">
    <property type="entry name" value="(Trans)glycosidases"/>
    <property type="match status" value="1"/>
</dbReference>
<protein>
    <recommendedName>
        <fullName evidence="3">beta-N-acetylhexosaminidase</fullName>
        <ecNumber evidence="3">3.2.1.52</ecNumber>
    </recommendedName>
</protein>
<gene>
    <name evidence="8" type="ORF">GE115_01000</name>
</gene>
<evidence type="ECO:0000313" key="8">
    <source>
        <dbReference type="EMBL" id="MRG58458.1"/>
    </source>
</evidence>
<evidence type="ECO:0000313" key="9">
    <source>
        <dbReference type="Proteomes" id="UP000431080"/>
    </source>
</evidence>
<evidence type="ECO:0000256" key="2">
    <source>
        <dbReference type="ARBA" id="ARBA00005336"/>
    </source>
</evidence>
<dbReference type="InterPro" id="IPR036962">
    <property type="entry name" value="Glyco_hydro_3_N_sf"/>
</dbReference>
<dbReference type="AlphaFoldDB" id="A0A6I2FB99"/>
<comment type="similarity">
    <text evidence="2">Belongs to the glycosyl hydrolase 3 family.</text>
</comment>
<dbReference type="PANTHER" id="PTHR30480">
    <property type="entry name" value="BETA-HEXOSAMINIDASE-RELATED"/>
    <property type="match status" value="1"/>
</dbReference>
<keyword evidence="4 8" id="KW-0378">Hydrolase</keyword>
<dbReference type="InterPro" id="IPR017853">
    <property type="entry name" value="GH"/>
</dbReference>
<feature type="compositionally biased region" description="Pro residues" evidence="6">
    <location>
        <begin position="93"/>
        <end position="106"/>
    </location>
</feature>
<organism evidence="8 9">
    <name type="scientific">Agromyces agglutinans</name>
    <dbReference type="NCBI Taxonomy" id="2662258"/>
    <lineage>
        <taxon>Bacteria</taxon>
        <taxon>Bacillati</taxon>
        <taxon>Actinomycetota</taxon>
        <taxon>Actinomycetes</taxon>
        <taxon>Micrococcales</taxon>
        <taxon>Microbacteriaceae</taxon>
        <taxon>Agromyces</taxon>
    </lineage>
</organism>
<evidence type="ECO:0000256" key="1">
    <source>
        <dbReference type="ARBA" id="ARBA00001231"/>
    </source>
</evidence>
<feature type="region of interest" description="Disordered" evidence="6">
    <location>
        <begin position="81"/>
        <end position="106"/>
    </location>
</feature>
<feature type="region of interest" description="Disordered" evidence="6">
    <location>
        <begin position="1"/>
        <end position="52"/>
    </location>
</feature>
<comment type="catalytic activity">
    <reaction evidence="1">
        <text>Hydrolysis of terminal non-reducing N-acetyl-D-hexosamine residues in N-acetyl-beta-D-hexosaminides.</text>
        <dbReference type="EC" id="3.2.1.52"/>
    </reaction>
</comment>
<dbReference type="InterPro" id="IPR050226">
    <property type="entry name" value="NagZ_Beta-hexosaminidase"/>
</dbReference>
<accession>A0A6I2FB99</accession>
<evidence type="ECO:0000256" key="5">
    <source>
        <dbReference type="ARBA" id="ARBA00023295"/>
    </source>
</evidence>
<dbReference type="Proteomes" id="UP000431080">
    <property type="component" value="Unassembled WGS sequence"/>
</dbReference>
<dbReference type="GO" id="GO:0005975">
    <property type="term" value="P:carbohydrate metabolic process"/>
    <property type="evidence" value="ECO:0007669"/>
    <property type="project" value="InterPro"/>
</dbReference>
<dbReference type="GO" id="GO:0009254">
    <property type="term" value="P:peptidoglycan turnover"/>
    <property type="evidence" value="ECO:0007669"/>
    <property type="project" value="TreeGrafter"/>
</dbReference>